<feature type="compositionally biased region" description="Basic and acidic residues" evidence="1">
    <location>
        <begin position="823"/>
        <end position="841"/>
    </location>
</feature>
<feature type="compositionally biased region" description="Basic and acidic residues" evidence="1">
    <location>
        <begin position="129"/>
        <end position="139"/>
    </location>
</feature>
<keyword evidence="4" id="KW-1185">Reference proteome</keyword>
<dbReference type="SUPFAM" id="SSF68906">
    <property type="entry name" value="SAP domain"/>
    <property type="match status" value="1"/>
</dbReference>
<dbReference type="InterPro" id="IPR032552">
    <property type="entry name" value="RSB_motif"/>
</dbReference>
<evidence type="ECO:0000313" key="3">
    <source>
        <dbReference type="EMBL" id="GIL47947.1"/>
    </source>
</evidence>
<evidence type="ECO:0000256" key="1">
    <source>
        <dbReference type="SAM" id="MobiDB-lite"/>
    </source>
</evidence>
<dbReference type="SUPFAM" id="SSF54928">
    <property type="entry name" value="RNA-binding domain, RBD"/>
    <property type="match status" value="1"/>
</dbReference>
<feature type="compositionally biased region" description="Basic and acidic residues" evidence="1">
    <location>
        <begin position="276"/>
        <end position="287"/>
    </location>
</feature>
<dbReference type="InterPro" id="IPR012677">
    <property type="entry name" value="Nucleotide-bd_a/b_plait_sf"/>
</dbReference>
<dbReference type="CDD" id="cd12432">
    <property type="entry name" value="RRM_ACINU"/>
    <property type="match status" value="1"/>
</dbReference>
<feature type="region of interest" description="Disordered" evidence="1">
    <location>
        <begin position="678"/>
        <end position="735"/>
    </location>
</feature>
<feature type="region of interest" description="Disordered" evidence="1">
    <location>
        <begin position="43"/>
        <end position="484"/>
    </location>
</feature>
<feature type="compositionally biased region" description="Basic and acidic residues" evidence="1">
    <location>
        <begin position="338"/>
        <end position="347"/>
    </location>
</feature>
<proteinExistence type="predicted"/>
<organism evidence="3 4">
    <name type="scientific">Volvox africanus</name>
    <dbReference type="NCBI Taxonomy" id="51714"/>
    <lineage>
        <taxon>Eukaryota</taxon>
        <taxon>Viridiplantae</taxon>
        <taxon>Chlorophyta</taxon>
        <taxon>core chlorophytes</taxon>
        <taxon>Chlorophyceae</taxon>
        <taxon>CS clade</taxon>
        <taxon>Chlamydomonadales</taxon>
        <taxon>Volvocaceae</taxon>
        <taxon>Volvox</taxon>
    </lineage>
</organism>
<dbReference type="InterPro" id="IPR003034">
    <property type="entry name" value="SAP_dom"/>
</dbReference>
<dbReference type="InterPro" id="IPR052793">
    <property type="entry name" value="EJC-associated_protein"/>
</dbReference>
<dbReference type="Pfam" id="PF02037">
    <property type="entry name" value="SAP"/>
    <property type="match status" value="1"/>
</dbReference>
<dbReference type="EMBL" id="BNCO01000005">
    <property type="protein sequence ID" value="GIL47947.1"/>
    <property type="molecule type" value="Genomic_DNA"/>
</dbReference>
<dbReference type="GO" id="GO:0003723">
    <property type="term" value="F:RNA binding"/>
    <property type="evidence" value="ECO:0007669"/>
    <property type="project" value="TreeGrafter"/>
</dbReference>
<feature type="compositionally biased region" description="Low complexity" evidence="1">
    <location>
        <begin position="678"/>
        <end position="691"/>
    </location>
</feature>
<accession>A0A8J4EUW5</accession>
<dbReference type="SMART" id="SM00513">
    <property type="entry name" value="SAP"/>
    <property type="match status" value="1"/>
</dbReference>
<feature type="compositionally biased region" description="Basic and acidic residues" evidence="1">
    <location>
        <begin position="211"/>
        <end position="226"/>
    </location>
</feature>
<feature type="domain" description="SAP" evidence="2">
    <location>
        <begin position="6"/>
        <end position="40"/>
    </location>
</feature>
<dbReference type="InterPro" id="IPR034257">
    <property type="entry name" value="Acinus_RRM"/>
</dbReference>
<feature type="compositionally biased region" description="Basic and acidic residues" evidence="1">
    <location>
        <begin position="192"/>
        <end position="203"/>
    </location>
</feature>
<feature type="compositionally biased region" description="Pro residues" evidence="1">
    <location>
        <begin position="811"/>
        <end position="822"/>
    </location>
</feature>
<name>A0A8J4EUW5_9CHLO</name>
<feature type="region of interest" description="Disordered" evidence="1">
    <location>
        <begin position="763"/>
        <end position="841"/>
    </location>
</feature>
<dbReference type="Proteomes" id="UP000747399">
    <property type="component" value="Unassembled WGS sequence"/>
</dbReference>
<evidence type="ECO:0000259" key="2">
    <source>
        <dbReference type="PROSITE" id="PS50800"/>
    </source>
</evidence>
<feature type="compositionally biased region" description="Low complexity" evidence="1">
    <location>
        <begin position="714"/>
        <end position="723"/>
    </location>
</feature>
<feature type="compositionally biased region" description="Basic and acidic residues" evidence="1">
    <location>
        <begin position="375"/>
        <end position="388"/>
    </location>
</feature>
<gene>
    <name evidence="3" type="ORF">Vafri_4676</name>
</gene>
<dbReference type="InterPro" id="IPR035979">
    <property type="entry name" value="RBD_domain_sf"/>
</dbReference>
<dbReference type="PANTHER" id="PTHR46589">
    <property type="entry name" value="APOPTOTIC CHROMATIN CONDENSATION INDUCER IN THE NUCLEUS"/>
    <property type="match status" value="1"/>
</dbReference>
<dbReference type="Gene3D" id="3.30.70.330">
    <property type="match status" value="1"/>
</dbReference>
<feature type="compositionally biased region" description="Polar residues" evidence="1">
    <location>
        <begin position="247"/>
        <end position="256"/>
    </location>
</feature>
<protein>
    <recommendedName>
        <fullName evidence="2">SAP domain-containing protein</fullName>
    </recommendedName>
</protein>
<dbReference type="AlphaFoldDB" id="A0A8J4EUW5"/>
<sequence>MKASDVPALKVAELREALKELGLSTAGTKAVLAERLLAALAAAEESKGTDPPPKKTTSDASGGAPESKDGQPDSSEQPKPVEAADAALASRVVIMDVNKDSAEPPAATNERKGRRASGKPAAASTQETPDMHRQEKEPEAAQNILPGLSESPAVSRAKRRSGHAAGNTAVASEVKLQGQSKTASDQPVSSGKGHDAAALKEAVEDTAITDAKPKATGSHEAEHEEQVDYGTDDIMAVDEAPVESKTSDGQAAQQEQLIEKQDTEAPAGEMDVGNENENHSEAGKQGETEVAADTDAAATGSPHKAAAGDTSKVSEGTPNPVAVKEVVTELSPSGGGKEAADGAKDAGKQSGVADAAKTAPPDPTPPAASSGRKRQPIEFKVDEVEQRVAAKRAARETTAGEGAGLQDKAAATVADKSKTQPASTKKAPLYVAASGAAATQEKVVKAPEPPAEEEARATETSPRVPVPQAAPAEAAANAGSAAGGRAVKLQKLDSGGRKAGLANAVTEVVTARLGAPATATKKLPPQPLEGPATRALRIEGFVRPFTENQVRQFLSQHGVVDDMWMPTIKKYCYVIFAEVADGEAAAAATNGVVWPPTNATSILKPTYVSAEDAADAIANGRAGLTDTPRGGSGVLMASPKGAMAGTGPQVGAGARRDTLTAAVAAAAADTAAAKQKALPTAAATGGANATAGRKRPEPEADTAVADATGLGKTAPAEDAAPAAAPAPAPAPEPTVLSLDDLFKKTRSKPIIYWLPLTEEEAARARKKRKEEDAAAQKAEEEAERERARRQQERERERERAGERGGSGGLLLPPPPPLPGPPPRDSRGGYDRDRQGYGRDRR</sequence>
<dbReference type="InterPro" id="IPR036361">
    <property type="entry name" value="SAP_dom_sf"/>
</dbReference>
<dbReference type="GO" id="GO:0061574">
    <property type="term" value="C:ASAP complex"/>
    <property type="evidence" value="ECO:0007669"/>
    <property type="project" value="TreeGrafter"/>
</dbReference>
<feature type="compositionally biased region" description="Polar residues" evidence="1">
    <location>
        <begin position="177"/>
        <end position="189"/>
    </location>
</feature>
<dbReference type="GO" id="GO:0008380">
    <property type="term" value="P:RNA splicing"/>
    <property type="evidence" value="ECO:0007669"/>
    <property type="project" value="TreeGrafter"/>
</dbReference>
<feature type="compositionally biased region" description="Basic and acidic residues" evidence="1">
    <location>
        <begin position="44"/>
        <end position="57"/>
    </location>
</feature>
<feature type="compositionally biased region" description="Low complexity" evidence="1">
    <location>
        <begin position="458"/>
        <end position="484"/>
    </location>
</feature>
<evidence type="ECO:0000313" key="4">
    <source>
        <dbReference type="Proteomes" id="UP000747399"/>
    </source>
</evidence>
<dbReference type="Pfam" id="PF16294">
    <property type="entry name" value="RSB_motif"/>
    <property type="match status" value="1"/>
</dbReference>
<dbReference type="PANTHER" id="PTHR46589:SF1">
    <property type="entry name" value="APOPTOTIC CHROMATIN CONDENSATION INDUCER IN THE NUCLEUS"/>
    <property type="match status" value="1"/>
</dbReference>
<dbReference type="PROSITE" id="PS50800">
    <property type="entry name" value="SAP"/>
    <property type="match status" value="1"/>
</dbReference>
<reference evidence="3" key="1">
    <citation type="journal article" date="2021" name="Proc. Natl. Acad. Sci. U.S.A.">
        <title>Three genomes in the algal genus Volvox reveal the fate of a haploid sex-determining region after a transition to homothallism.</title>
        <authorList>
            <person name="Yamamoto K."/>
            <person name="Hamaji T."/>
            <person name="Kawai-Toyooka H."/>
            <person name="Matsuzaki R."/>
            <person name="Takahashi F."/>
            <person name="Nishimura Y."/>
            <person name="Kawachi M."/>
            <person name="Noguchi H."/>
            <person name="Minakuchi Y."/>
            <person name="Umen J.G."/>
            <person name="Toyoda A."/>
            <person name="Nozaki H."/>
        </authorList>
    </citation>
    <scope>NUCLEOTIDE SEQUENCE</scope>
    <source>
        <strain evidence="3">NIES-3780</strain>
    </source>
</reference>
<dbReference type="Gene3D" id="1.10.720.30">
    <property type="entry name" value="SAP domain"/>
    <property type="match status" value="1"/>
</dbReference>
<dbReference type="GO" id="GO:0071011">
    <property type="term" value="C:precatalytic spliceosome"/>
    <property type="evidence" value="ECO:0007669"/>
    <property type="project" value="TreeGrafter"/>
</dbReference>
<comment type="caution">
    <text evidence="3">The sequence shown here is derived from an EMBL/GenBank/DDBJ whole genome shotgun (WGS) entry which is preliminary data.</text>
</comment>
<feature type="compositionally biased region" description="Basic and acidic residues" evidence="1">
    <location>
        <begin position="769"/>
        <end position="802"/>
    </location>
</feature>